<feature type="repeat" description="WD" evidence="3">
    <location>
        <begin position="1084"/>
        <end position="1118"/>
    </location>
</feature>
<accession>A0A1B7W0K5</accession>
<dbReference type="InterPro" id="IPR011047">
    <property type="entry name" value="Quinoprotein_ADH-like_sf"/>
</dbReference>
<sequence length="1440" mass="163483">MNNPEISPDNNENSLRTILRAINFSQGQLSLIFLRCNYAKLRQQISTQIHQFSSIPIREITLTASTKSLYNQISQELGNEQPQALMISGLDSVKNIDVILSLSNQIREEFRKNFPFPILIWIDDPILKTIIRVAPDLESWGSILDFENDTEDLINLIRERTEEIFINDHIPSPQVYQEIEFASQDLQNRGAVINPEIQAGLDLAFGLREYQQDHLDHALNYYQKSGEFWQNYNNTPPALSRTLPLLRGGLERYGIILVKISLVYTRKAEINNDEDLENWQNSRNYLQQALEIFEKARRLDLVIQYINDLGEIFRHLKAWNDLENLAQKSLNLSENVETFRGKSVLSQIWLSQNYGFLAEVALENQDYLKANQYAQQAIDILTKIPNLPTQEYSQYRLFISRSQVGLGEISPAIQTLETAKNQSYHQYNPKLYIAILEKLSFLYFQEKQYLKAFNLKQEKLQIEQQYGFRAFVGASYLNPQRQIINTPLPGEQREVQNLENTATIAREISASGREQDVKRLRTRIAGTQHKLTVIHGQSGVGKSSILQGGLIPALQQEPIGERDAVPIYLRVYTNWIELLGESLKTETLKSTNDQLSPHSTDTIIQKLRKNADKYLLTVLIFDQFEEFFFVYTDKIQRKPFYDFFRICLDIPFVKIVLSLREDYLHYLLELDRLVDLTVTNNNILDKDIRYYLGNFSPPDATTVIQTLTEKTRFYLQAELITELVKELAGDMGEVRPIELQIVGTQLQTEQITTLAKYREFGNKEKVVEKFLEDVIKDCGSEHEQVARLLLYLLTDENNTRPLKTKDELVVQLPESENLDLVLILNIFVASGLVLLLRESPADRYQLVHDYLVEFIRQQQGNELLAKLAQAKAELQQEKEANQIIEAAIIKARSQIKEGQKRLKLSSRLAAGFLVIAGISSVYSFNQLREADISKQARKLEQSGVNVLRQFQVEELPSLVVAIQNGKNLKTLVKNSPLDKYPTISPIYALNNILDNIKDRNQFQGHQGFVNSVSFSPDGKTIATASRDNTARLWDLQGNLLQEFKGHQDSVWGVSFSPDGKTIATASADKTARLWDLQGNLLQEFKGHQSVVNSVSFSPDGKTIATASDDKTARLWDLQGNLLQEFKGHQSVVRSVSFSPDGKTIATGSWDNTARLWDLQGNLRQEFKGHQSVVTSVSFSPDGKTIATASDDKTARLWDLQGNLLREFKGHQDSGWGVSFSPDGKTIATGSGDKTARLWDLQGNLLQEFKGHQGSVWGVSFSPDGKTIATGSRDNTARLWDLQGKLLQEFKGHQSAVNNVSFSPDGKTIATGSDDKTARLWYLQGNLRQEFKGHQGAVWGVSFSPDGKTIATGSLDNTARLWDLQGNLLQEFKGHQDSVTSVSFSPDGKTIATGSWDKTARLWTVRNLDRVLKDGCAWLRDYLHNREVKLSDQDRRLCDDI</sequence>
<dbReference type="PROSITE" id="PS50294">
    <property type="entry name" value="WD_REPEATS_REGION"/>
    <property type="match status" value="10"/>
</dbReference>
<proteinExistence type="predicted"/>
<evidence type="ECO:0000259" key="5">
    <source>
        <dbReference type="Pfam" id="PF20703"/>
    </source>
</evidence>
<dbReference type="Proteomes" id="UP000092382">
    <property type="component" value="Unassembled WGS sequence"/>
</dbReference>
<feature type="coiled-coil region" evidence="4">
    <location>
        <begin position="857"/>
        <end position="894"/>
    </location>
</feature>
<dbReference type="InterPro" id="IPR027417">
    <property type="entry name" value="P-loop_NTPase"/>
</dbReference>
<dbReference type="SUPFAM" id="SSF52540">
    <property type="entry name" value="P-loop containing nucleoside triphosphate hydrolases"/>
    <property type="match status" value="1"/>
</dbReference>
<feature type="repeat" description="WD" evidence="3">
    <location>
        <begin position="1248"/>
        <end position="1282"/>
    </location>
</feature>
<evidence type="ECO:0000313" key="6">
    <source>
        <dbReference type="EMBL" id="OBQ26810.1"/>
    </source>
</evidence>
<dbReference type="Gene3D" id="3.40.50.300">
    <property type="entry name" value="P-loop containing nucleotide triphosphate hydrolases"/>
    <property type="match status" value="1"/>
</dbReference>
<dbReference type="PRINTS" id="PR00320">
    <property type="entry name" value="GPROTEINBRPT"/>
</dbReference>
<feature type="repeat" description="WD" evidence="3">
    <location>
        <begin position="1330"/>
        <end position="1364"/>
    </location>
</feature>
<feature type="repeat" description="WD" evidence="3">
    <location>
        <begin position="1207"/>
        <end position="1241"/>
    </location>
</feature>
<keyword evidence="4" id="KW-0175">Coiled coil</keyword>
<dbReference type="InterPro" id="IPR020472">
    <property type="entry name" value="WD40_PAC1"/>
</dbReference>
<keyword evidence="1 3" id="KW-0853">WD repeat</keyword>
<evidence type="ECO:0000256" key="4">
    <source>
        <dbReference type="SAM" id="Coils"/>
    </source>
</evidence>
<dbReference type="InterPro" id="IPR001680">
    <property type="entry name" value="WD40_rpt"/>
</dbReference>
<feature type="repeat" description="WD" evidence="3">
    <location>
        <begin position="1002"/>
        <end position="1036"/>
    </location>
</feature>
<feature type="repeat" description="WD" evidence="3">
    <location>
        <begin position="1043"/>
        <end position="1077"/>
    </location>
</feature>
<dbReference type="PANTHER" id="PTHR19848">
    <property type="entry name" value="WD40 REPEAT PROTEIN"/>
    <property type="match status" value="1"/>
</dbReference>
<dbReference type="PROSITE" id="PS50082">
    <property type="entry name" value="WD_REPEATS_2"/>
    <property type="match status" value="10"/>
</dbReference>
<name>A0A1B7W0K5_APHFL</name>
<feature type="repeat" description="WD" evidence="3">
    <location>
        <begin position="1166"/>
        <end position="1200"/>
    </location>
</feature>
<dbReference type="SUPFAM" id="SSF50998">
    <property type="entry name" value="Quinoprotein alcohol dehydrogenase-like"/>
    <property type="match status" value="1"/>
</dbReference>
<dbReference type="CDD" id="cd00200">
    <property type="entry name" value="WD40"/>
    <property type="match status" value="1"/>
</dbReference>
<dbReference type="InterPro" id="IPR011990">
    <property type="entry name" value="TPR-like_helical_dom_sf"/>
</dbReference>
<dbReference type="PANTHER" id="PTHR19848:SF8">
    <property type="entry name" value="F-BOX AND WD REPEAT DOMAIN CONTAINING 7"/>
    <property type="match status" value="1"/>
</dbReference>
<evidence type="ECO:0000256" key="2">
    <source>
        <dbReference type="ARBA" id="ARBA00022737"/>
    </source>
</evidence>
<dbReference type="SUPFAM" id="SSF50978">
    <property type="entry name" value="WD40 repeat-like"/>
    <property type="match status" value="1"/>
</dbReference>
<dbReference type="PROSITE" id="PS00678">
    <property type="entry name" value="WD_REPEATS_1"/>
    <property type="match status" value="8"/>
</dbReference>
<gene>
    <name evidence="6" type="ORF">AN481_03655</name>
</gene>
<dbReference type="Gene3D" id="2.130.10.10">
    <property type="entry name" value="YVTN repeat-like/Quinoprotein amine dehydrogenase"/>
    <property type="match status" value="4"/>
</dbReference>
<dbReference type="Pfam" id="PF00400">
    <property type="entry name" value="WD40"/>
    <property type="match status" value="10"/>
</dbReference>
<reference evidence="6 7" key="1">
    <citation type="submission" date="2015-09" db="EMBL/GenBank/DDBJ databases">
        <title>Whole genome shotgun sequence assembly of Aphanizomenon flos-aquae UKL13.</title>
        <authorList>
            <person name="Driscoll C."/>
        </authorList>
    </citation>
    <scope>NUCLEOTIDE SEQUENCE [LARGE SCALE GENOMIC DNA]</scope>
    <source>
        <strain evidence="6">MDT13</strain>
    </source>
</reference>
<feature type="repeat" description="WD" evidence="3">
    <location>
        <begin position="1125"/>
        <end position="1159"/>
    </location>
</feature>
<evidence type="ECO:0000313" key="7">
    <source>
        <dbReference type="Proteomes" id="UP000092382"/>
    </source>
</evidence>
<dbReference type="InterPro" id="IPR036322">
    <property type="entry name" value="WD40_repeat_dom_sf"/>
</dbReference>
<dbReference type="SUPFAM" id="SSF48452">
    <property type="entry name" value="TPR-like"/>
    <property type="match status" value="2"/>
</dbReference>
<dbReference type="InterPro" id="IPR019775">
    <property type="entry name" value="WD40_repeat_CS"/>
</dbReference>
<keyword evidence="2" id="KW-0677">Repeat</keyword>
<feature type="repeat" description="WD" evidence="3">
    <location>
        <begin position="1289"/>
        <end position="1320"/>
    </location>
</feature>
<feature type="repeat" description="WD" evidence="3">
    <location>
        <begin position="1371"/>
        <end position="1412"/>
    </location>
</feature>
<evidence type="ECO:0000256" key="3">
    <source>
        <dbReference type="PROSITE-ProRule" id="PRU00221"/>
    </source>
</evidence>
<dbReference type="InterPro" id="IPR049052">
    <property type="entry name" value="nSTAND1"/>
</dbReference>
<comment type="caution">
    <text evidence="6">The sequence shown here is derived from an EMBL/GenBank/DDBJ whole genome shotgun (WGS) entry which is preliminary data.</text>
</comment>
<feature type="domain" description="Novel STAND NTPase 1" evidence="5">
    <location>
        <begin position="512"/>
        <end position="853"/>
    </location>
</feature>
<dbReference type="Pfam" id="PF20703">
    <property type="entry name" value="nSTAND1"/>
    <property type="match status" value="1"/>
</dbReference>
<organism evidence="6 7">
    <name type="scientific">Aphanizomenon flos-aquae LD13</name>
    <dbReference type="NCBI Taxonomy" id="1710894"/>
    <lineage>
        <taxon>Bacteria</taxon>
        <taxon>Bacillati</taxon>
        <taxon>Cyanobacteriota</taxon>
        <taxon>Cyanophyceae</taxon>
        <taxon>Nostocales</taxon>
        <taxon>Aphanizomenonaceae</taxon>
        <taxon>Aphanizomenon</taxon>
    </lineage>
</organism>
<protein>
    <recommendedName>
        <fullName evidence="5">Novel STAND NTPase 1 domain-containing protein</fullName>
    </recommendedName>
</protein>
<dbReference type="EMBL" id="LJOY01000007">
    <property type="protein sequence ID" value="OBQ26810.1"/>
    <property type="molecule type" value="Genomic_DNA"/>
</dbReference>
<dbReference type="STRING" id="1803587.GCA_001593825_00200"/>
<dbReference type="PATRIC" id="fig|1710894.3.peg.992"/>
<dbReference type="Gene3D" id="1.25.40.10">
    <property type="entry name" value="Tetratricopeptide repeat domain"/>
    <property type="match status" value="1"/>
</dbReference>
<evidence type="ECO:0000256" key="1">
    <source>
        <dbReference type="ARBA" id="ARBA00022574"/>
    </source>
</evidence>
<dbReference type="SMART" id="SM00320">
    <property type="entry name" value="WD40"/>
    <property type="match status" value="10"/>
</dbReference>
<dbReference type="InterPro" id="IPR015943">
    <property type="entry name" value="WD40/YVTN_repeat-like_dom_sf"/>
</dbReference>